<name>A0A2P2PGK4_RHIMU</name>
<proteinExistence type="predicted"/>
<accession>A0A2P2PGK4</accession>
<sequence>MNDYHLTSKRPYPNLPNPK</sequence>
<dbReference type="AlphaFoldDB" id="A0A2P2PGK4"/>
<protein>
    <submittedName>
        <fullName evidence="1">Uncharacterized protein</fullName>
    </submittedName>
</protein>
<evidence type="ECO:0000313" key="1">
    <source>
        <dbReference type="EMBL" id="MBX53893.1"/>
    </source>
</evidence>
<reference evidence="1" key="1">
    <citation type="submission" date="2018-02" db="EMBL/GenBank/DDBJ databases">
        <title>Rhizophora mucronata_Transcriptome.</title>
        <authorList>
            <person name="Meera S.P."/>
            <person name="Sreeshan A."/>
            <person name="Augustine A."/>
        </authorList>
    </citation>
    <scope>NUCLEOTIDE SEQUENCE</scope>
    <source>
        <tissue evidence="1">Leaf</tissue>
    </source>
</reference>
<dbReference type="EMBL" id="GGEC01073409">
    <property type="protein sequence ID" value="MBX53893.1"/>
    <property type="molecule type" value="Transcribed_RNA"/>
</dbReference>
<organism evidence="1">
    <name type="scientific">Rhizophora mucronata</name>
    <name type="common">Asiatic mangrove</name>
    <dbReference type="NCBI Taxonomy" id="61149"/>
    <lineage>
        <taxon>Eukaryota</taxon>
        <taxon>Viridiplantae</taxon>
        <taxon>Streptophyta</taxon>
        <taxon>Embryophyta</taxon>
        <taxon>Tracheophyta</taxon>
        <taxon>Spermatophyta</taxon>
        <taxon>Magnoliopsida</taxon>
        <taxon>eudicotyledons</taxon>
        <taxon>Gunneridae</taxon>
        <taxon>Pentapetalae</taxon>
        <taxon>rosids</taxon>
        <taxon>fabids</taxon>
        <taxon>Malpighiales</taxon>
        <taxon>Rhizophoraceae</taxon>
        <taxon>Rhizophora</taxon>
    </lineage>
</organism>